<evidence type="ECO:0000256" key="7">
    <source>
        <dbReference type="ARBA" id="ARBA00022975"/>
    </source>
</evidence>
<comment type="pathway">
    <text evidence="1">Pyrimidine metabolism; UMP biosynthesis via de novo pathway; (S)-dihydroorotate from bicarbonate: step 3/3.</text>
</comment>
<dbReference type="EC" id="3.5.2.3" evidence="3"/>
<protein>
    <recommendedName>
        <fullName evidence="3">dihydroorotase</fullName>
        <ecNumber evidence="3">3.5.2.3</ecNumber>
    </recommendedName>
</protein>
<evidence type="ECO:0000313" key="9">
    <source>
        <dbReference type="EMBL" id="PWN33898.1"/>
    </source>
</evidence>
<dbReference type="PROSITE" id="PS00483">
    <property type="entry name" value="DIHYDROOROTASE_2"/>
    <property type="match status" value="1"/>
</dbReference>
<keyword evidence="6" id="KW-0862">Zinc</keyword>
<keyword evidence="10" id="KW-1185">Reference proteome</keyword>
<dbReference type="STRING" id="1280837.A0A316VA07"/>
<dbReference type="InterPro" id="IPR002195">
    <property type="entry name" value="Dihydroorotase_CS"/>
</dbReference>
<dbReference type="GO" id="GO:0004151">
    <property type="term" value="F:dihydroorotase activity"/>
    <property type="evidence" value="ECO:0007669"/>
    <property type="project" value="UniProtKB-EC"/>
</dbReference>
<dbReference type="GO" id="GO:0005737">
    <property type="term" value="C:cytoplasm"/>
    <property type="evidence" value="ECO:0007669"/>
    <property type="project" value="TreeGrafter"/>
</dbReference>
<gene>
    <name evidence="9" type="ORF">FA14DRAFT_66165</name>
</gene>
<dbReference type="EMBL" id="KZ819604">
    <property type="protein sequence ID" value="PWN33898.1"/>
    <property type="molecule type" value="Genomic_DNA"/>
</dbReference>
<evidence type="ECO:0000256" key="3">
    <source>
        <dbReference type="ARBA" id="ARBA00012860"/>
    </source>
</evidence>
<evidence type="ECO:0000256" key="5">
    <source>
        <dbReference type="ARBA" id="ARBA00022801"/>
    </source>
</evidence>
<dbReference type="OrthoDB" id="1670005at2759"/>
<dbReference type="PANTHER" id="PTHR43137:SF1">
    <property type="entry name" value="DIHYDROOROTASE"/>
    <property type="match status" value="1"/>
</dbReference>
<dbReference type="FunFam" id="3.20.20.140:FF:000071">
    <property type="entry name" value="Dihydroorotase, homodimeric type, variant"/>
    <property type="match status" value="1"/>
</dbReference>
<dbReference type="InterPro" id="IPR032466">
    <property type="entry name" value="Metal_Hydrolase"/>
</dbReference>
<dbReference type="GO" id="GO:0046872">
    <property type="term" value="F:metal ion binding"/>
    <property type="evidence" value="ECO:0007669"/>
    <property type="project" value="UniProtKB-KW"/>
</dbReference>
<comment type="similarity">
    <text evidence="2">Belongs to the metallo-dependent hydrolases superfamily. DHOase family. Class II DHOase subfamily.</text>
</comment>
<dbReference type="Pfam" id="PF01979">
    <property type="entry name" value="Amidohydro_1"/>
    <property type="match status" value="1"/>
</dbReference>
<dbReference type="PIRSF" id="PIRSF001237">
    <property type="entry name" value="DHOdimr"/>
    <property type="match status" value="1"/>
</dbReference>
<dbReference type="InterPro" id="IPR006680">
    <property type="entry name" value="Amidohydro-rel"/>
</dbReference>
<dbReference type="Gene3D" id="3.20.20.140">
    <property type="entry name" value="Metal-dependent hydrolases"/>
    <property type="match status" value="1"/>
</dbReference>
<organism evidence="9 10">
    <name type="scientific">Meira miltonrushii</name>
    <dbReference type="NCBI Taxonomy" id="1280837"/>
    <lineage>
        <taxon>Eukaryota</taxon>
        <taxon>Fungi</taxon>
        <taxon>Dikarya</taxon>
        <taxon>Basidiomycota</taxon>
        <taxon>Ustilaginomycotina</taxon>
        <taxon>Exobasidiomycetes</taxon>
        <taxon>Exobasidiales</taxon>
        <taxon>Brachybasidiaceae</taxon>
        <taxon>Meira</taxon>
    </lineage>
</organism>
<dbReference type="RefSeq" id="XP_025354200.1">
    <property type="nucleotide sequence ID" value="XM_025502663.1"/>
</dbReference>
<evidence type="ECO:0000313" key="10">
    <source>
        <dbReference type="Proteomes" id="UP000245771"/>
    </source>
</evidence>
<dbReference type="InParanoid" id="A0A316VA07"/>
<evidence type="ECO:0000256" key="6">
    <source>
        <dbReference type="ARBA" id="ARBA00022833"/>
    </source>
</evidence>
<dbReference type="NCBIfam" id="TIGR00856">
    <property type="entry name" value="pyrC_dimer"/>
    <property type="match status" value="1"/>
</dbReference>
<dbReference type="PROSITE" id="PS00482">
    <property type="entry name" value="DIHYDROOROTASE_1"/>
    <property type="match status" value="1"/>
</dbReference>
<dbReference type="UniPathway" id="UPA00070">
    <property type="reaction ID" value="UER00117"/>
</dbReference>
<dbReference type="FunCoup" id="A0A316VA07">
    <property type="interactions" value="245"/>
</dbReference>
<evidence type="ECO:0000256" key="2">
    <source>
        <dbReference type="ARBA" id="ARBA00005631"/>
    </source>
</evidence>
<dbReference type="SUPFAM" id="SSF51556">
    <property type="entry name" value="Metallo-dependent hydrolases"/>
    <property type="match status" value="1"/>
</dbReference>
<evidence type="ECO:0000256" key="1">
    <source>
        <dbReference type="ARBA" id="ARBA00004880"/>
    </source>
</evidence>
<sequence>MATKSSPQSIEVHAPVDMHVHVRQGEMASLVVPHVEQGGMTLAYVMPNTVPPLTSVDQCLAYLDELEKYTSSNVELVGTLYLHPSLTREEIAKAAATKHPRSGRRRIMGVKSYPRGVTTNSEGGIESYEAYYEVFDEMQKHDMVLNLHGEVPSNEENNITVMTAEAAFLQHLHSLHARFPNLRIVLEHATTEAAVEAVKKCGETVACTITPHHLELIVDDWAGKPLHFCKPVAKTYNDRKALRKVIAEGHARFFLGSDSAPHPVTSKLPSASTHGSSHAALNCGCAAGVYTSAILLPLCASLLDSFGALDRLSSYVSDNARRFYKFDGLNRKVTLHKVDSSSQDQRAIVPGSYTLDAHAQIKDGEKGKIQVVPFWSGKQLGWIIA</sequence>
<dbReference type="Proteomes" id="UP000245771">
    <property type="component" value="Unassembled WGS sequence"/>
</dbReference>
<name>A0A316VA07_9BASI</name>
<keyword evidence="7" id="KW-0665">Pyrimidine biosynthesis</keyword>
<proteinExistence type="inferred from homology"/>
<feature type="domain" description="Amidohydrolase-related" evidence="8">
    <location>
        <begin position="16"/>
        <end position="273"/>
    </location>
</feature>
<keyword evidence="5" id="KW-0378">Hydrolase</keyword>
<dbReference type="InterPro" id="IPR004721">
    <property type="entry name" value="DHOdimr"/>
</dbReference>
<dbReference type="GeneID" id="37024444"/>
<dbReference type="GO" id="GO:0044205">
    <property type="term" value="P:'de novo' UMP biosynthetic process"/>
    <property type="evidence" value="ECO:0007669"/>
    <property type="project" value="UniProtKB-UniPathway"/>
</dbReference>
<evidence type="ECO:0000256" key="4">
    <source>
        <dbReference type="ARBA" id="ARBA00022723"/>
    </source>
</evidence>
<dbReference type="HAMAP" id="MF_00219">
    <property type="entry name" value="PyrC_classII"/>
    <property type="match status" value="1"/>
</dbReference>
<dbReference type="GO" id="GO:0006207">
    <property type="term" value="P:'de novo' pyrimidine nucleobase biosynthetic process"/>
    <property type="evidence" value="ECO:0007669"/>
    <property type="project" value="TreeGrafter"/>
</dbReference>
<dbReference type="PANTHER" id="PTHR43137">
    <property type="entry name" value="DIHYDROOROTASE"/>
    <property type="match status" value="1"/>
</dbReference>
<keyword evidence="4" id="KW-0479">Metal-binding</keyword>
<reference evidence="9 10" key="1">
    <citation type="journal article" date="2018" name="Mol. Biol. Evol.">
        <title>Broad Genomic Sampling Reveals a Smut Pathogenic Ancestry of the Fungal Clade Ustilaginomycotina.</title>
        <authorList>
            <person name="Kijpornyongpan T."/>
            <person name="Mondo S.J."/>
            <person name="Barry K."/>
            <person name="Sandor L."/>
            <person name="Lee J."/>
            <person name="Lipzen A."/>
            <person name="Pangilinan J."/>
            <person name="LaButti K."/>
            <person name="Hainaut M."/>
            <person name="Henrissat B."/>
            <person name="Grigoriev I.V."/>
            <person name="Spatafora J.W."/>
            <person name="Aime M.C."/>
        </authorList>
    </citation>
    <scope>NUCLEOTIDE SEQUENCE [LARGE SCALE GENOMIC DNA]</scope>
    <source>
        <strain evidence="9 10">MCA 3882</strain>
    </source>
</reference>
<evidence type="ECO:0000259" key="8">
    <source>
        <dbReference type="Pfam" id="PF01979"/>
    </source>
</evidence>
<dbReference type="AlphaFoldDB" id="A0A316VA07"/>
<accession>A0A316VA07</accession>